<dbReference type="InterPro" id="IPR013750">
    <property type="entry name" value="GHMP_kinase_C_dom"/>
</dbReference>
<keyword evidence="1" id="KW-0808">Transferase</keyword>
<dbReference type="InterPro" id="IPR006204">
    <property type="entry name" value="GHMP_kinase_N_dom"/>
</dbReference>
<keyword evidence="2" id="KW-0547">Nucleotide-binding</keyword>
<organism evidence="8">
    <name type="scientific">marine metagenome</name>
    <dbReference type="NCBI Taxonomy" id="408172"/>
    <lineage>
        <taxon>unclassified sequences</taxon>
        <taxon>metagenomes</taxon>
        <taxon>ecological metagenomes</taxon>
    </lineage>
</organism>
<sequence length="327" mass="34320">MIISRTPVRVSFCGGGTDTDEFALSEPSGGRVTSIALDRHVYVTLNPRFDDGIRVSYSSMEIVDALDDVQHDLVREAMRLTGVTSGVEITTIADIPGRGTGLGSSSSVTVGLLNALHAFIGRQPSKDQLAEEACHIEIDVLGAPIGRQDQYAAAFGGANSISFGPDGVLVEPVGLSDQTIDAIRNEFTLVYTGLTRSASRVLDEASDDSNDKLARLRAIRTQADGARTMLESGELKALGALLNEAWLNKRGISPSVSNTEIDSLYDRIMGLGASGAKLLGAGAGGFFLVHGHASLRDRLTQELGPAIGLLPLGIDFDGSTIIHGGGS</sequence>
<dbReference type="SUPFAM" id="SSF55060">
    <property type="entry name" value="GHMP Kinase, C-terminal domain"/>
    <property type="match status" value="1"/>
</dbReference>
<dbReference type="InterPro" id="IPR020568">
    <property type="entry name" value="Ribosomal_Su5_D2-typ_SF"/>
</dbReference>
<dbReference type="Pfam" id="PF08544">
    <property type="entry name" value="GHMP_kinases_C"/>
    <property type="match status" value="1"/>
</dbReference>
<dbReference type="EMBL" id="UINC01001940">
    <property type="protein sequence ID" value="SUZ91001.1"/>
    <property type="molecule type" value="Genomic_DNA"/>
</dbReference>
<dbReference type="InterPro" id="IPR001174">
    <property type="entry name" value="HddA/FKP"/>
</dbReference>
<name>A0A381RHW4_9ZZZZ</name>
<dbReference type="GO" id="GO:0042352">
    <property type="term" value="P:GDP-L-fucose salvage"/>
    <property type="evidence" value="ECO:0007669"/>
    <property type="project" value="TreeGrafter"/>
</dbReference>
<evidence type="ECO:0000256" key="1">
    <source>
        <dbReference type="ARBA" id="ARBA00022679"/>
    </source>
</evidence>
<dbReference type="PRINTS" id="PR00960">
    <property type="entry name" value="LMBPPROTEIN"/>
</dbReference>
<evidence type="ECO:0000259" key="6">
    <source>
        <dbReference type="Pfam" id="PF00288"/>
    </source>
</evidence>
<dbReference type="Gene3D" id="3.30.230.120">
    <property type="match status" value="1"/>
</dbReference>
<dbReference type="InterPro" id="IPR052203">
    <property type="entry name" value="GHMP_Kinase-Related"/>
</dbReference>
<evidence type="ECO:0000256" key="2">
    <source>
        <dbReference type="ARBA" id="ARBA00022741"/>
    </source>
</evidence>
<evidence type="ECO:0000256" key="5">
    <source>
        <dbReference type="ARBA" id="ARBA00038121"/>
    </source>
</evidence>
<evidence type="ECO:0000259" key="7">
    <source>
        <dbReference type="Pfam" id="PF08544"/>
    </source>
</evidence>
<feature type="domain" description="GHMP kinase C-terminal" evidence="7">
    <location>
        <begin position="230"/>
        <end position="289"/>
    </location>
</feature>
<evidence type="ECO:0000313" key="8">
    <source>
        <dbReference type="EMBL" id="SUZ91001.1"/>
    </source>
</evidence>
<comment type="similarity">
    <text evidence="5">Belongs to the GHMP kinase family.</text>
</comment>
<keyword evidence="3" id="KW-0418">Kinase</keyword>
<dbReference type="PIRSF" id="PIRSF036406">
    <property type="entry name" value="Hept_kin"/>
    <property type="match status" value="1"/>
</dbReference>
<dbReference type="PANTHER" id="PTHR32463">
    <property type="entry name" value="L-FUCOSE KINASE"/>
    <property type="match status" value="1"/>
</dbReference>
<evidence type="ECO:0008006" key="9">
    <source>
        <dbReference type="Google" id="ProtNLM"/>
    </source>
</evidence>
<dbReference type="InterPro" id="IPR036554">
    <property type="entry name" value="GHMP_kinase_C_sf"/>
</dbReference>
<protein>
    <recommendedName>
        <fullName evidence="9">GHMP kinase N-terminal domain-containing protein</fullName>
    </recommendedName>
</protein>
<reference evidence="8" key="1">
    <citation type="submission" date="2018-05" db="EMBL/GenBank/DDBJ databases">
        <authorList>
            <person name="Lanie J.A."/>
            <person name="Ng W.-L."/>
            <person name="Kazmierczak K.M."/>
            <person name="Andrzejewski T.M."/>
            <person name="Davidsen T.M."/>
            <person name="Wayne K.J."/>
            <person name="Tettelin H."/>
            <person name="Glass J.I."/>
            <person name="Rusch D."/>
            <person name="Podicherti R."/>
            <person name="Tsui H.-C.T."/>
            <person name="Winkler M.E."/>
        </authorList>
    </citation>
    <scope>NUCLEOTIDE SEQUENCE</scope>
</reference>
<accession>A0A381RHW4</accession>
<dbReference type="AlphaFoldDB" id="A0A381RHW4"/>
<dbReference type="GO" id="GO:0005524">
    <property type="term" value="F:ATP binding"/>
    <property type="evidence" value="ECO:0007669"/>
    <property type="project" value="UniProtKB-KW"/>
</dbReference>
<dbReference type="Pfam" id="PF00288">
    <property type="entry name" value="GHMP_kinases_N"/>
    <property type="match status" value="1"/>
</dbReference>
<dbReference type="SUPFAM" id="SSF54211">
    <property type="entry name" value="Ribosomal protein S5 domain 2-like"/>
    <property type="match status" value="1"/>
</dbReference>
<feature type="domain" description="GHMP kinase N-terminal" evidence="6">
    <location>
        <begin position="78"/>
        <end position="157"/>
    </location>
</feature>
<evidence type="ECO:0000256" key="4">
    <source>
        <dbReference type="ARBA" id="ARBA00022840"/>
    </source>
</evidence>
<keyword evidence="4" id="KW-0067">ATP-binding</keyword>
<dbReference type="GO" id="GO:0050201">
    <property type="term" value="F:fucokinase activity"/>
    <property type="evidence" value="ECO:0007669"/>
    <property type="project" value="TreeGrafter"/>
</dbReference>
<evidence type="ECO:0000256" key="3">
    <source>
        <dbReference type="ARBA" id="ARBA00022777"/>
    </source>
</evidence>
<dbReference type="PANTHER" id="PTHR32463:SF0">
    <property type="entry name" value="L-FUCOSE KINASE"/>
    <property type="match status" value="1"/>
</dbReference>
<dbReference type="InterPro" id="IPR014606">
    <property type="entry name" value="Heptose_7-P_kinase"/>
</dbReference>
<gene>
    <name evidence="8" type="ORF">METZ01_LOCUS43855</name>
</gene>
<proteinExistence type="inferred from homology"/>